<proteinExistence type="predicted"/>
<sequence length="71" mass="7576">MNQNPVLLNGCQSDLGLFESLNKWRKQSFADVAELADALDLGSSGVIRAGSIPVIRIATFVENVVDISASI</sequence>
<reference evidence="1 2" key="1">
    <citation type="journal article" date="2015" name="BMC Genomics">
        <title>Comparative genomics of Fructobacillus spp. and Leuconostoc spp. reveals niche-specific evolution of Fructobacillus spp.</title>
        <authorList>
            <person name="Endo A."/>
            <person name="Tanizawa Y."/>
            <person name="Tanaka N."/>
            <person name="Maeno S."/>
            <person name="Kumar H."/>
            <person name="Shiwa Y."/>
            <person name="Okada S."/>
            <person name="Yoshikawa H."/>
            <person name="Dicks L."/>
            <person name="Nakagawa J."/>
            <person name="Arita M."/>
        </authorList>
    </citation>
    <scope>NUCLEOTIDE SEQUENCE [LARGE SCALE GENOMIC DNA]</scope>
    <source>
        <strain evidence="1 2">JCM 12225</strain>
    </source>
</reference>
<evidence type="ECO:0000313" key="1">
    <source>
        <dbReference type="EMBL" id="GAO99873.1"/>
    </source>
</evidence>
<dbReference type="EMBL" id="DF968001">
    <property type="protein sequence ID" value="GAO99873.1"/>
    <property type="molecule type" value="Genomic_DNA"/>
</dbReference>
<organism evidence="1 2">
    <name type="scientific">Fructobacillus ficulneus</name>
    <dbReference type="NCBI Taxonomy" id="157463"/>
    <lineage>
        <taxon>Bacteria</taxon>
        <taxon>Bacillati</taxon>
        <taxon>Bacillota</taxon>
        <taxon>Bacilli</taxon>
        <taxon>Lactobacillales</taxon>
        <taxon>Lactobacillaceae</taxon>
        <taxon>Fructobacillus</taxon>
    </lineage>
</organism>
<dbReference type="Proteomes" id="UP000253891">
    <property type="component" value="Unassembled WGS sequence"/>
</dbReference>
<keyword evidence="2" id="KW-1185">Reference proteome</keyword>
<gene>
    <name evidence="1" type="ORF">FFIC_241500</name>
</gene>
<evidence type="ECO:0000313" key="2">
    <source>
        <dbReference type="Proteomes" id="UP000253891"/>
    </source>
</evidence>
<protein>
    <submittedName>
        <fullName evidence="1">Succinyl-diaminopimelate desuccinylase</fullName>
    </submittedName>
</protein>
<dbReference type="AlphaFoldDB" id="A0A0K8MI60"/>
<accession>A0A0K8MI60</accession>
<name>A0A0K8MI60_9LACO</name>